<dbReference type="EMBL" id="MW030589">
    <property type="protein sequence ID" value="QPI16619.1"/>
    <property type="molecule type" value="Genomic_DNA"/>
</dbReference>
<sequence length="93" mass="10836">MFDFKELIDELFNNNSCYSCCNNKNERDTIIIPAKDNKVYDCSRFKPTIASKNKYSDKDVKKELEYLMNINQSSSSSSSSSRRYPIPRQPFTS</sequence>
<accession>A0A7S9XE66</accession>
<organism evidence="2">
    <name type="scientific">Virus NIOZ-UU159</name>
    <dbReference type="NCBI Taxonomy" id="2763270"/>
    <lineage>
        <taxon>Viruses</taxon>
    </lineage>
</organism>
<name>A0A7S9XE66_9VIRU</name>
<evidence type="ECO:0000313" key="2">
    <source>
        <dbReference type="EMBL" id="QPI16619.1"/>
    </source>
</evidence>
<proteinExistence type="predicted"/>
<protein>
    <submittedName>
        <fullName evidence="2">Uncharacterized protein</fullName>
    </submittedName>
</protein>
<feature type="region of interest" description="Disordered" evidence="1">
    <location>
        <begin position="72"/>
        <end position="93"/>
    </location>
</feature>
<reference evidence="2" key="1">
    <citation type="submission" date="2020-08" db="EMBL/GenBank/DDBJ databases">
        <title>Bridging the membrane lipid divide: bacteria of the FCB group superphylum have the potential to synthesize archaeal ether lipids.</title>
        <authorList>
            <person name="Villanueva L."/>
            <person name="von Meijenfeldt F.A.B."/>
            <person name="Westbye A.B."/>
            <person name="Yadav S."/>
            <person name="Hopmans E.C."/>
            <person name="Dutilh B.E."/>
            <person name="Sinninghe Damste J.S."/>
        </authorList>
    </citation>
    <scope>NUCLEOTIDE SEQUENCE</scope>
    <source>
        <strain evidence="2">NIOZ-UU159</strain>
    </source>
</reference>
<gene>
    <name evidence="2" type="ORF">NIOZUU159_00111</name>
</gene>
<evidence type="ECO:0000256" key="1">
    <source>
        <dbReference type="SAM" id="MobiDB-lite"/>
    </source>
</evidence>